<evidence type="ECO:0000256" key="1">
    <source>
        <dbReference type="SAM" id="Coils"/>
    </source>
</evidence>
<organism evidence="2 3">
    <name type="scientific">Modicella reniformis</name>
    <dbReference type="NCBI Taxonomy" id="1440133"/>
    <lineage>
        <taxon>Eukaryota</taxon>
        <taxon>Fungi</taxon>
        <taxon>Fungi incertae sedis</taxon>
        <taxon>Mucoromycota</taxon>
        <taxon>Mortierellomycotina</taxon>
        <taxon>Mortierellomycetes</taxon>
        <taxon>Mortierellales</taxon>
        <taxon>Mortierellaceae</taxon>
        <taxon>Modicella</taxon>
    </lineage>
</organism>
<dbReference type="InterPro" id="IPR005024">
    <property type="entry name" value="Snf7_fam"/>
</dbReference>
<reference evidence="2" key="1">
    <citation type="journal article" date="2020" name="Fungal Divers.">
        <title>Resolving the Mortierellaceae phylogeny through synthesis of multi-gene phylogenetics and phylogenomics.</title>
        <authorList>
            <person name="Vandepol N."/>
            <person name="Liber J."/>
            <person name="Desiro A."/>
            <person name="Na H."/>
            <person name="Kennedy M."/>
            <person name="Barry K."/>
            <person name="Grigoriev I.V."/>
            <person name="Miller A.N."/>
            <person name="O'Donnell K."/>
            <person name="Stajich J.E."/>
            <person name="Bonito G."/>
        </authorList>
    </citation>
    <scope>NUCLEOTIDE SEQUENCE</scope>
    <source>
        <strain evidence="2">MES-2147</strain>
    </source>
</reference>
<dbReference type="Pfam" id="PF03357">
    <property type="entry name" value="Snf7"/>
    <property type="match status" value="1"/>
</dbReference>
<protein>
    <submittedName>
        <fullName evidence="2">Charged multivesicular body protein 2A</fullName>
    </submittedName>
</protein>
<dbReference type="AlphaFoldDB" id="A0A9P6ML32"/>
<evidence type="ECO:0000313" key="3">
    <source>
        <dbReference type="Proteomes" id="UP000749646"/>
    </source>
</evidence>
<dbReference type="Proteomes" id="UP000749646">
    <property type="component" value="Unassembled WGS sequence"/>
</dbReference>
<keyword evidence="3" id="KW-1185">Reference proteome</keyword>
<gene>
    <name evidence="2" type="primary">CHMP2A</name>
    <name evidence="2" type="ORF">BGZ65_003083</name>
</gene>
<feature type="coiled-coil region" evidence="1">
    <location>
        <begin position="15"/>
        <end position="42"/>
    </location>
</feature>
<evidence type="ECO:0000313" key="2">
    <source>
        <dbReference type="EMBL" id="KAG0006834.1"/>
    </source>
</evidence>
<sequence>MLNFLFGRRSPAEALRAHQRALNKAQRELDRERMKLEQQERKIIQDIKKTAKAGQMNAAKVMAKDLVRTRRYIQKFYQMKTQLQAVSLRIQGLRSNQQMAEAMQGATNAMGAMNRNMNLPQIQRIMMEFEKESEIMDMKEEMMSDTIDEAMEEEEDEEEEEAIVNQVLDEIGINVSDSLASTPGTAIQTPGSVGRERIAQAEGTSDDDALLARLNNLRRE</sequence>
<accession>A0A9P6ML32</accession>
<dbReference type="GO" id="GO:0007034">
    <property type="term" value="P:vacuolar transport"/>
    <property type="evidence" value="ECO:0007669"/>
    <property type="project" value="InterPro"/>
</dbReference>
<comment type="caution">
    <text evidence="2">The sequence shown here is derived from an EMBL/GenBank/DDBJ whole genome shotgun (WGS) entry which is preliminary data.</text>
</comment>
<dbReference type="EMBL" id="JAAAHW010000049">
    <property type="protein sequence ID" value="KAG0006834.1"/>
    <property type="molecule type" value="Genomic_DNA"/>
</dbReference>
<dbReference type="Gene3D" id="6.10.140.1230">
    <property type="match status" value="1"/>
</dbReference>
<dbReference type="PANTHER" id="PTHR10476">
    <property type="entry name" value="CHARGED MULTIVESICULAR BODY PROTEIN"/>
    <property type="match status" value="1"/>
</dbReference>
<proteinExistence type="predicted"/>
<keyword evidence="1" id="KW-0175">Coiled coil</keyword>
<name>A0A9P6ML32_9FUNG</name>
<dbReference type="OrthoDB" id="10252926at2759"/>